<dbReference type="EMBL" id="JACEIK010011204">
    <property type="protein sequence ID" value="MCE3215526.1"/>
    <property type="molecule type" value="Genomic_DNA"/>
</dbReference>
<reference evidence="1 2" key="1">
    <citation type="journal article" date="2021" name="BMC Genomics">
        <title>Datura genome reveals duplications of psychoactive alkaloid biosynthetic genes and high mutation rate following tissue culture.</title>
        <authorList>
            <person name="Rajewski A."/>
            <person name="Carter-House D."/>
            <person name="Stajich J."/>
            <person name="Litt A."/>
        </authorList>
    </citation>
    <scope>NUCLEOTIDE SEQUENCE [LARGE SCALE GENOMIC DNA]</scope>
    <source>
        <strain evidence="1">AR-01</strain>
    </source>
</reference>
<proteinExistence type="predicted"/>
<organism evidence="1 2">
    <name type="scientific">Datura stramonium</name>
    <name type="common">Jimsonweed</name>
    <name type="synonym">Common thornapple</name>
    <dbReference type="NCBI Taxonomy" id="4076"/>
    <lineage>
        <taxon>Eukaryota</taxon>
        <taxon>Viridiplantae</taxon>
        <taxon>Streptophyta</taxon>
        <taxon>Embryophyta</taxon>
        <taxon>Tracheophyta</taxon>
        <taxon>Spermatophyta</taxon>
        <taxon>Magnoliopsida</taxon>
        <taxon>eudicotyledons</taxon>
        <taxon>Gunneridae</taxon>
        <taxon>Pentapetalae</taxon>
        <taxon>asterids</taxon>
        <taxon>lamiids</taxon>
        <taxon>Solanales</taxon>
        <taxon>Solanaceae</taxon>
        <taxon>Solanoideae</taxon>
        <taxon>Datureae</taxon>
        <taxon>Datura</taxon>
    </lineage>
</organism>
<protein>
    <submittedName>
        <fullName evidence="1">Uncharacterized protein</fullName>
    </submittedName>
</protein>
<keyword evidence="2" id="KW-1185">Reference proteome</keyword>
<feature type="non-terminal residue" evidence="1">
    <location>
        <position position="147"/>
    </location>
</feature>
<name>A0ABS8WVD6_DATST</name>
<evidence type="ECO:0000313" key="1">
    <source>
        <dbReference type="EMBL" id="MCE3215526.1"/>
    </source>
</evidence>
<comment type="caution">
    <text evidence="1">The sequence shown here is derived from an EMBL/GenBank/DDBJ whole genome shotgun (WGS) entry which is preliminary data.</text>
</comment>
<gene>
    <name evidence="1" type="ORF">HAX54_002729</name>
</gene>
<accession>A0ABS8WVD6</accession>
<feature type="non-terminal residue" evidence="1">
    <location>
        <position position="1"/>
    </location>
</feature>
<sequence length="147" mass="16479">QAIKKAVQPIVEKLGCLCAKVEVFENEVTTIRGELERHTELLSLSKIGLNEPTTPADQPEDHRSPLDYWYVGYESPSKIVSDEEIYHSLHHPIEYASSTVSRMHRAAQAACHAGHRGNPQPLGILRRFPVCIRVTSVSRRQCSAIHS</sequence>
<evidence type="ECO:0000313" key="2">
    <source>
        <dbReference type="Proteomes" id="UP000823775"/>
    </source>
</evidence>
<dbReference type="Proteomes" id="UP000823775">
    <property type="component" value="Unassembled WGS sequence"/>
</dbReference>